<name>A0A2S5KPJ7_9PROT</name>
<sequence>MMLRPDLQLIQQWVRPGTRVLDLGCGDGALLDYLRQHKQVSGYGLEIDPANIRRCLDRGVCVLEQNLDKGLANFRDNTFDMVLMSQALQTLHRPDQALEEMLRVGRECIITFPNFGHWRNRLHLAGIGRMPVSKFLPYEWYDTPNIHFCTFRDFEQLCRERGIAILERTVVDSEHQDNWASRYLPNLLGEVAIYRVSR</sequence>
<dbReference type="Gene3D" id="3.40.50.150">
    <property type="entry name" value="Vaccinia Virus protein VP39"/>
    <property type="match status" value="1"/>
</dbReference>
<dbReference type="EMBL" id="PRLP01000055">
    <property type="protein sequence ID" value="PPC76216.1"/>
    <property type="molecule type" value="Genomic_DNA"/>
</dbReference>
<dbReference type="OrthoDB" id="9792690at2"/>
<dbReference type="Proteomes" id="UP000238196">
    <property type="component" value="Unassembled WGS sequence"/>
</dbReference>
<reference evidence="1 2" key="1">
    <citation type="submission" date="2018-02" db="EMBL/GenBank/DDBJ databases">
        <title>novel marine gammaproteobacteria from coastal saline agro ecosystem.</title>
        <authorList>
            <person name="Krishnan R."/>
            <person name="Ramesh Kumar N."/>
        </authorList>
    </citation>
    <scope>NUCLEOTIDE SEQUENCE [LARGE SCALE GENOMIC DNA]</scope>
    <source>
        <strain evidence="1 2">228</strain>
    </source>
</reference>
<accession>A0A2S5KPJ7</accession>
<dbReference type="SUPFAM" id="SSF53335">
    <property type="entry name" value="S-adenosyl-L-methionine-dependent methyltransferases"/>
    <property type="match status" value="1"/>
</dbReference>
<dbReference type="Pfam" id="PF07021">
    <property type="entry name" value="MetW"/>
    <property type="match status" value="1"/>
</dbReference>
<dbReference type="CDD" id="cd02440">
    <property type="entry name" value="AdoMet_MTases"/>
    <property type="match status" value="1"/>
</dbReference>
<organism evidence="1 2">
    <name type="scientific">Proteobacteria bacterium 228</name>
    <dbReference type="NCBI Taxonomy" id="2083153"/>
    <lineage>
        <taxon>Bacteria</taxon>
        <taxon>Pseudomonadati</taxon>
        <taxon>Pseudomonadota</taxon>
    </lineage>
</organism>
<comment type="caution">
    <text evidence="1">The sequence shown here is derived from an EMBL/GenBank/DDBJ whole genome shotgun (WGS) entry which is preliminary data.</text>
</comment>
<dbReference type="NCBIfam" id="TIGR02081">
    <property type="entry name" value="metW"/>
    <property type="match status" value="1"/>
</dbReference>
<evidence type="ECO:0000313" key="1">
    <source>
        <dbReference type="EMBL" id="PPC76216.1"/>
    </source>
</evidence>
<dbReference type="AlphaFoldDB" id="A0A2S5KPJ7"/>
<dbReference type="InterPro" id="IPR010743">
    <property type="entry name" value="Methionine_synth_MetW"/>
</dbReference>
<protein>
    <submittedName>
        <fullName evidence="1">Methionine biosynthesis protein MetW</fullName>
    </submittedName>
</protein>
<gene>
    <name evidence="1" type="primary">metW</name>
    <name evidence="1" type="ORF">C4K68_16395</name>
</gene>
<evidence type="ECO:0000313" key="2">
    <source>
        <dbReference type="Proteomes" id="UP000238196"/>
    </source>
</evidence>
<dbReference type="InterPro" id="IPR029063">
    <property type="entry name" value="SAM-dependent_MTases_sf"/>
</dbReference>
<proteinExistence type="predicted"/>